<accession>A0A1B6Q1I3</accession>
<dbReference type="InParanoid" id="A0A1B6Q1I3"/>
<dbReference type="AlphaFoldDB" id="A0A1B6Q1I3"/>
<organism evidence="2 3">
    <name type="scientific">Sorghum bicolor</name>
    <name type="common">Sorghum</name>
    <name type="synonym">Sorghum vulgare</name>
    <dbReference type="NCBI Taxonomy" id="4558"/>
    <lineage>
        <taxon>Eukaryota</taxon>
        <taxon>Viridiplantae</taxon>
        <taxon>Streptophyta</taxon>
        <taxon>Embryophyta</taxon>
        <taxon>Tracheophyta</taxon>
        <taxon>Spermatophyta</taxon>
        <taxon>Magnoliopsida</taxon>
        <taxon>Liliopsida</taxon>
        <taxon>Poales</taxon>
        <taxon>Poaceae</taxon>
        <taxon>PACMAD clade</taxon>
        <taxon>Panicoideae</taxon>
        <taxon>Andropogonodae</taxon>
        <taxon>Andropogoneae</taxon>
        <taxon>Sorghinae</taxon>
        <taxon>Sorghum</taxon>
    </lineage>
</organism>
<name>A0A1B6Q1I3_SORBI</name>
<dbReference type="EMBL" id="CM000762">
    <property type="protein sequence ID" value="KXG31791.1"/>
    <property type="molecule type" value="Genomic_DNA"/>
</dbReference>
<protein>
    <recommendedName>
        <fullName evidence="1">KIB1-4 beta-propeller domain-containing protein</fullName>
    </recommendedName>
</protein>
<dbReference type="Gramene" id="KXG31791">
    <property type="protein sequence ID" value="KXG31791"/>
    <property type="gene ID" value="SORBI_3003G056300"/>
</dbReference>
<evidence type="ECO:0000313" key="2">
    <source>
        <dbReference type="EMBL" id="KXG31791.1"/>
    </source>
</evidence>
<evidence type="ECO:0000313" key="3">
    <source>
        <dbReference type="Proteomes" id="UP000000768"/>
    </source>
</evidence>
<sequence length="342" mass="37454">MDPCKPTDDLGSLAASFPLLVYDHGEPPDSNSQTMLSVADGSTRTCRVPELRDLRCLETERGLLLTVDTVTLQASLWNPQTGETITLPAMDKALPEHCRCLLSDTVSSPECVVLVHNLTQPELTFCRVAGGGGSAWVSQAYDIGLYALPPPETESGFAPPTPTKKQITTMTAMKGKFYFTKSRDVLGVLSFAQDPEPHMEITSFDARTPIIDSDAPQVVTVSYLLESSQELFLVCLFFLGCSLECVEEVSAYKMDFSKKEWCKVTDIGDRAFLLGAHSFAASCSAAEHGLKRGCVYFALDFFGDSNDYHIFDLLEGTRALSGPPKDVPLPAREPFWMVPVFP</sequence>
<dbReference type="FunCoup" id="A0A1B6Q1I3">
    <property type="interactions" value="9"/>
</dbReference>
<dbReference type="eggNOG" id="ENOG502RRAF">
    <property type="taxonomic scope" value="Eukaryota"/>
</dbReference>
<feature type="domain" description="KIB1-4 beta-propeller" evidence="1">
    <location>
        <begin position="36"/>
        <end position="312"/>
    </location>
</feature>
<keyword evidence="3" id="KW-1185">Reference proteome</keyword>
<dbReference type="Pfam" id="PF03478">
    <property type="entry name" value="Beta-prop_KIB1-4"/>
    <property type="match status" value="1"/>
</dbReference>
<reference evidence="2 3" key="1">
    <citation type="journal article" date="2009" name="Nature">
        <title>The Sorghum bicolor genome and the diversification of grasses.</title>
        <authorList>
            <person name="Paterson A.H."/>
            <person name="Bowers J.E."/>
            <person name="Bruggmann R."/>
            <person name="Dubchak I."/>
            <person name="Grimwood J."/>
            <person name="Gundlach H."/>
            <person name="Haberer G."/>
            <person name="Hellsten U."/>
            <person name="Mitros T."/>
            <person name="Poliakov A."/>
            <person name="Schmutz J."/>
            <person name="Spannagl M."/>
            <person name="Tang H."/>
            <person name="Wang X."/>
            <person name="Wicker T."/>
            <person name="Bharti A.K."/>
            <person name="Chapman J."/>
            <person name="Feltus F.A."/>
            <person name="Gowik U."/>
            <person name="Grigoriev I.V."/>
            <person name="Lyons E."/>
            <person name="Maher C.A."/>
            <person name="Martis M."/>
            <person name="Narechania A."/>
            <person name="Otillar R.P."/>
            <person name="Penning B.W."/>
            <person name="Salamov A.A."/>
            <person name="Wang Y."/>
            <person name="Zhang L."/>
            <person name="Carpita N.C."/>
            <person name="Freeling M."/>
            <person name="Gingle A.R."/>
            <person name="Hash C.T."/>
            <person name="Keller B."/>
            <person name="Klein P."/>
            <person name="Kresovich S."/>
            <person name="McCann M.C."/>
            <person name="Ming R."/>
            <person name="Peterson D.G."/>
            <person name="Mehboob-ur-Rahman"/>
            <person name="Ware D."/>
            <person name="Westhoff P."/>
            <person name="Mayer K.F."/>
            <person name="Messing J."/>
            <person name="Rokhsar D.S."/>
        </authorList>
    </citation>
    <scope>NUCLEOTIDE SEQUENCE [LARGE SCALE GENOMIC DNA]</scope>
    <source>
        <strain evidence="3">cv. BTx623</strain>
    </source>
</reference>
<dbReference type="InterPro" id="IPR005174">
    <property type="entry name" value="KIB1-4_b-propeller"/>
</dbReference>
<dbReference type="PANTHER" id="PTHR33127">
    <property type="entry name" value="TRANSMEMBRANE PROTEIN"/>
    <property type="match status" value="1"/>
</dbReference>
<dbReference type="PANTHER" id="PTHR33127:SF45">
    <property type="entry name" value="OS05G0143700 PROTEIN"/>
    <property type="match status" value="1"/>
</dbReference>
<reference evidence="3" key="2">
    <citation type="journal article" date="2018" name="Plant J.">
        <title>The Sorghum bicolor reference genome: improved assembly, gene annotations, a transcriptome atlas, and signatures of genome organization.</title>
        <authorList>
            <person name="McCormick R.F."/>
            <person name="Truong S.K."/>
            <person name="Sreedasyam A."/>
            <person name="Jenkins J."/>
            <person name="Shu S."/>
            <person name="Sims D."/>
            <person name="Kennedy M."/>
            <person name="Amirebrahimi M."/>
            <person name="Weers B.D."/>
            <person name="McKinley B."/>
            <person name="Mattison A."/>
            <person name="Morishige D.T."/>
            <person name="Grimwood J."/>
            <person name="Schmutz J."/>
            <person name="Mullet J.E."/>
        </authorList>
    </citation>
    <scope>NUCLEOTIDE SEQUENCE [LARGE SCALE GENOMIC DNA]</scope>
    <source>
        <strain evidence="3">cv. BTx623</strain>
    </source>
</reference>
<evidence type="ECO:0000259" key="1">
    <source>
        <dbReference type="Pfam" id="PF03478"/>
    </source>
</evidence>
<gene>
    <name evidence="2" type="ORF">SORBI_3003G056300</name>
</gene>
<dbReference type="Proteomes" id="UP000000768">
    <property type="component" value="Chromosome 3"/>
</dbReference>
<proteinExistence type="predicted"/>